<keyword evidence="2" id="KW-1185">Reference proteome</keyword>
<reference evidence="1 2" key="1">
    <citation type="submission" date="2019-10" db="EMBL/GenBank/DDBJ databases">
        <title>Draft Genome Assembly of Rhodococcus zopfii DSM44189.</title>
        <authorList>
            <person name="Sutton J.M."/>
            <person name="Akob D.M."/>
            <person name="Bushman T.J."/>
        </authorList>
    </citation>
    <scope>NUCLEOTIDE SEQUENCE [LARGE SCALE GENOMIC DNA]</scope>
    <source>
        <strain evidence="1 2">DSM 44189</strain>
    </source>
</reference>
<sequence length="223" mass="25084">MNGYLTRAEITKLDAILRTIPWLAHQLDDTVRRQDRIGGAPIPSLGGTDSPEQPLPYNHAAADVRDQLRNTLVGWTRHILEQRSMAYDGDDTLPGISRWLRRNIEALALTEGSAEALPDIDRAVRSAWSVIDRPEERIRPIDEQRVAEADRMTLSCHGIATLAKEMGGPWKALTARRVQYLRDVKAIEPVHVAGRTLLYLVGDVRRAHEHRIKLEQLAEVATV</sequence>
<dbReference type="EMBL" id="WBMO01000002">
    <property type="protein sequence ID" value="MDV2477206.1"/>
    <property type="molecule type" value="Genomic_DNA"/>
</dbReference>
<name>A0ABU3WT66_9NOCA</name>
<protein>
    <submittedName>
        <fullName evidence="1">Uncharacterized protein</fullName>
    </submittedName>
</protein>
<dbReference type="Proteomes" id="UP001275440">
    <property type="component" value="Unassembled WGS sequence"/>
</dbReference>
<gene>
    <name evidence="1" type="ORF">F8M49_21035</name>
</gene>
<comment type="caution">
    <text evidence="1">The sequence shown here is derived from an EMBL/GenBank/DDBJ whole genome shotgun (WGS) entry which is preliminary data.</text>
</comment>
<accession>A0ABU3WT66</accession>
<organism evidence="1 2">
    <name type="scientific">Rhodococcus zopfii</name>
    <dbReference type="NCBI Taxonomy" id="43772"/>
    <lineage>
        <taxon>Bacteria</taxon>
        <taxon>Bacillati</taxon>
        <taxon>Actinomycetota</taxon>
        <taxon>Actinomycetes</taxon>
        <taxon>Mycobacteriales</taxon>
        <taxon>Nocardiaceae</taxon>
        <taxon>Rhodococcus</taxon>
    </lineage>
</organism>
<evidence type="ECO:0000313" key="2">
    <source>
        <dbReference type="Proteomes" id="UP001275440"/>
    </source>
</evidence>
<evidence type="ECO:0000313" key="1">
    <source>
        <dbReference type="EMBL" id="MDV2477206.1"/>
    </source>
</evidence>
<proteinExistence type="predicted"/>